<feature type="transmembrane region" description="Helical" evidence="6">
    <location>
        <begin position="314"/>
        <end position="347"/>
    </location>
</feature>
<keyword evidence="9" id="KW-1185">Reference proteome</keyword>
<evidence type="ECO:0000256" key="4">
    <source>
        <dbReference type="ARBA" id="ARBA00022989"/>
    </source>
</evidence>
<feature type="transmembrane region" description="Helical" evidence="6">
    <location>
        <begin position="42"/>
        <end position="65"/>
    </location>
</feature>
<feature type="transmembrane region" description="Helical" evidence="6">
    <location>
        <begin position="444"/>
        <end position="465"/>
    </location>
</feature>
<dbReference type="OrthoDB" id="2080458at2"/>
<evidence type="ECO:0000259" key="7">
    <source>
        <dbReference type="Pfam" id="PF03600"/>
    </source>
</evidence>
<organism evidence="8 9">
    <name type="scientific">Primorskyibacter flagellatus</name>
    <dbReference type="NCBI Taxonomy" id="1387277"/>
    <lineage>
        <taxon>Bacteria</taxon>
        <taxon>Pseudomonadati</taxon>
        <taxon>Pseudomonadota</taxon>
        <taxon>Alphaproteobacteria</taxon>
        <taxon>Rhodobacterales</taxon>
        <taxon>Roseobacteraceae</taxon>
        <taxon>Primorskyibacter</taxon>
    </lineage>
</organism>
<keyword evidence="4 6" id="KW-1133">Transmembrane helix</keyword>
<evidence type="ECO:0000256" key="1">
    <source>
        <dbReference type="ARBA" id="ARBA00004141"/>
    </source>
</evidence>
<accession>A0A1W2DUK4</accession>
<feature type="transmembrane region" description="Helical" evidence="6">
    <location>
        <begin position="77"/>
        <end position="97"/>
    </location>
</feature>
<dbReference type="STRING" id="1387277.SAMN06295998_11821"/>
<feature type="transmembrane region" description="Helical" evidence="6">
    <location>
        <begin position="353"/>
        <end position="382"/>
    </location>
</feature>
<gene>
    <name evidence="8" type="ORF">SAMN06295998_11821</name>
</gene>
<dbReference type="InterPro" id="IPR004680">
    <property type="entry name" value="Cit_transptr-like_dom"/>
</dbReference>
<name>A0A1W2DUK4_9RHOB</name>
<evidence type="ECO:0000256" key="3">
    <source>
        <dbReference type="ARBA" id="ARBA00022692"/>
    </source>
</evidence>
<dbReference type="GO" id="GO:0016020">
    <property type="term" value="C:membrane"/>
    <property type="evidence" value="ECO:0007669"/>
    <property type="project" value="UniProtKB-SubCell"/>
</dbReference>
<evidence type="ECO:0000256" key="5">
    <source>
        <dbReference type="ARBA" id="ARBA00023136"/>
    </source>
</evidence>
<feature type="transmembrane region" description="Helical" evidence="6">
    <location>
        <begin position="117"/>
        <end position="149"/>
    </location>
</feature>
<feature type="transmembrane region" description="Helical" evidence="6">
    <location>
        <begin position="161"/>
        <end position="181"/>
    </location>
</feature>
<feature type="transmembrane region" description="Helical" evidence="6">
    <location>
        <begin position="201"/>
        <end position="223"/>
    </location>
</feature>
<dbReference type="GO" id="GO:0055085">
    <property type="term" value="P:transmembrane transport"/>
    <property type="evidence" value="ECO:0007669"/>
    <property type="project" value="InterPro"/>
</dbReference>
<evidence type="ECO:0000256" key="6">
    <source>
        <dbReference type="SAM" id="Phobius"/>
    </source>
</evidence>
<dbReference type="AlphaFoldDB" id="A0A1W2DUK4"/>
<feature type="domain" description="Citrate transporter-like" evidence="7">
    <location>
        <begin position="52"/>
        <end position="283"/>
    </location>
</feature>
<feature type="transmembrane region" description="Helical" evidence="6">
    <location>
        <begin position="471"/>
        <end position="491"/>
    </location>
</feature>
<feature type="transmembrane region" description="Helical" evidence="6">
    <location>
        <begin position="258"/>
        <end position="277"/>
    </location>
</feature>
<sequence length="509" mass="53595">MSEQANTNPLLQEHRALRLIAGSEVDNPRHVPPEEVPETHHFVGRATLLSMLAFAAIVGFVTLFATGQVRFGELATAFPVDVLAILVALDVFSRFVAQTGALDAIGFKLARATKGRSALAAMLMGLLMFGSSAMLNNLAAIFVLAPIFLTLLRAMRAPASVTSMFLALMLVLCNLGGMATPMGDFPAILLMSSGLVGFTPYLLGAFPLALSIALMAIIAYAFALQRLQAKTSNPQEEARTRINLSLMDARTRHVRPDLPRAIVLSGVFVTMVLAWALVSPEDWPFFMTAVVGVATAAVLTGPKRSAEVISQYDLKTLVIMMTILAVAALVSVLGVVGFIANALVAAIPDSAMLLIALMILVTIAAGMFSAGPATAAVLPIFISLSEGPLSPLGDLIGVAFAASICAGSSMFMHSATAGPTLRGEVVKAGFVDDEGRAAWGAMSYFGFGLVTAMAQLGLSITWILLASTLEQAWLLNLLPLALLIVLGVMIWSQHRQKSQRSITSVGSAA</sequence>
<evidence type="ECO:0000313" key="9">
    <source>
        <dbReference type="Proteomes" id="UP000192330"/>
    </source>
</evidence>
<proteinExistence type="predicted"/>
<dbReference type="Pfam" id="PF03600">
    <property type="entry name" value="CitMHS"/>
    <property type="match status" value="1"/>
</dbReference>
<protein>
    <submittedName>
        <fullName evidence="8">Na+/H+ antiporter NhaD</fullName>
    </submittedName>
</protein>
<dbReference type="PANTHER" id="PTHR43568:SF1">
    <property type="entry name" value="P PROTEIN"/>
    <property type="match status" value="1"/>
</dbReference>
<dbReference type="InterPro" id="IPR051475">
    <property type="entry name" value="Diverse_Ion_Transporter"/>
</dbReference>
<dbReference type="EMBL" id="FWYD01000018">
    <property type="protein sequence ID" value="SMD01111.1"/>
    <property type="molecule type" value="Genomic_DNA"/>
</dbReference>
<dbReference type="RefSeq" id="WP_084354015.1">
    <property type="nucleotide sequence ID" value="NZ_FWYD01000018.1"/>
</dbReference>
<comment type="subcellular location">
    <subcellularLocation>
        <location evidence="1">Membrane</location>
        <topology evidence="1">Multi-pass membrane protein</topology>
    </subcellularLocation>
</comment>
<keyword evidence="2" id="KW-0813">Transport</keyword>
<dbReference type="PANTHER" id="PTHR43568">
    <property type="entry name" value="P PROTEIN"/>
    <property type="match status" value="1"/>
</dbReference>
<evidence type="ECO:0000256" key="2">
    <source>
        <dbReference type="ARBA" id="ARBA00022448"/>
    </source>
</evidence>
<keyword evidence="5 6" id="KW-0472">Membrane</keyword>
<reference evidence="8 9" key="1">
    <citation type="submission" date="2017-04" db="EMBL/GenBank/DDBJ databases">
        <authorList>
            <person name="Afonso C.L."/>
            <person name="Miller P.J."/>
            <person name="Scott M.A."/>
            <person name="Spackman E."/>
            <person name="Goraichik I."/>
            <person name="Dimitrov K.M."/>
            <person name="Suarez D.L."/>
            <person name="Swayne D.E."/>
        </authorList>
    </citation>
    <scope>NUCLEOTIDE SEQUENCE [LARGE SCALE GENOMIC DNA]</scope>
    <source>
        <strain evidence="8 9">CGMCC 1.12644</strain>
    </source>
</reference>
<dbReference type="Proteomes" id="UP000192330">
    <property type="component" value="Unassembled WGS sequence"/>
</dbReference>
<evidence type="ECO:0000313" key="8">
    <source>
        <dbReference type="EMBL" id="SMD01111.1"/>
    </source>
</evidence>
<keyword evidence="3 6" id="KW-0812">Transmembrane</keyword>